<feature type="compositionally biased region" description="Polar residues" evidence="1">
    <location>
        <begin position="12"/>
        <end position="23"/>
    </location>
</feature>
<accession>A0AAD7JAZ8</accession>
<dbReference type="Proteomes" id="UP001215598">
    <property type="component" value="Unassembled WGS sequence"/>
</dbReference>
<keyword evidence="3" id="KW-1185">Reference proteome</keyword>
<dbReference type="AlphaFoldDB" id="A0AAD7JAZ8"/>
<name>A0AAD7JAZ8_9AGAR</name>
<protein>
    <submittedName>
        <fullName evidence="2">Uncharacterized protein</fullName>
    </submittedName>
</protein>
<feature type="compositionally biased region" description="Low complexity" evidence="1">
    <location>
        <begin position="31"/>
        <end position="41"/>
    </location>
</feature>
<evidence type="ECO:0000256" key="1">
    <source>
        <dbReference type="SAM" id="MobiDB-lite"/>
    </source>
</evidence>
<organism evidence="2 3">
    <name type="scientific">Mycena metata</name>
    <dbReference type="NCBI Taxonomy" id="1033252"/>
    <lineage>
        <taxon>Eukaryota</taxon>
        <taxon>Fungi</taxon>
        <taxon>Dikarya</taxon>
        <taxon>Basidiomycota</taxon>
        <taxon>Agaricomycotina</taxon>
        <taxon>Agaricomycetes</taxon>
        <taxon>Agaricomycetidae</taxon>
        <taxon>Agaricales</taxon>
        <taxon>Marasmiineae</taxon>
        <taxon>Mycenaceae</taxon>
        <taxon>Mycena</taxon>
    </lineage>
</organism>
<reference evidence="2" key="1">
    <citation type="submission" date="2023-03" db="EMBL/GenBank/DDBJ databases">
        <title>Massive genome expansion in bonnet fungi (Mycena s.s.) driven by repeated elements and novel gene families across ecological guilds.</title>
        <authorList>
            <consortium name="Lawrence Berkeley National Laboratory"/>
            <person name="Harder C.B."/>
            <person name="Miyauchi S."/>
            <person name="Viragh M."/>
            <person name="Kuo A."/>
            <person name="Thoen E."/>
            <person name="Andreopoulos B."/>
            <person name="Lu D."/>
            <person name="Skrede I."/>
            <person name="Drula E."/>
            <person name="Henrissat B."/>
            <person name="Morin E."/>
            <person name="Kohler A."/>
            <person name="Barry K."/>
            <person name="LaButti K."/>
            <person name="Morin E."/>
            <person name="Salamov A."/>
            <person name="Lipzen A."/>
            <person name="Mereny Z."/>
            <person name="Hegedus B."/>
            <person name="Baldrian P."/>
            <person name="Stursova M."/>
            <person name="Weitz H."/>
            <person name="Taylor A."/>
            <person name="Grigoriev I.V."/>
            <person name="Nagy L.G."/>
            <person name="Martin F."/>
            <person name="Kauserud H."/>
        </authorList>
    </citation>
    <scope>NUCLEOTIDE SEQUENCE</scope>
    <source>
        <strain evidence="2">CBHHK182m</strain>
    </source>
</reference>
<dbReference type="EMBL" id="JARKIB010000038">
    <property type="protein sequence ID" value="KAJ7759933.1"/>
    <property type="molecule type" value="Genomic_DNA"/>
</dbReference>
<gene>
    <name evidence="2" type="ORF">B0H16DRAFT_1533065</name>
</gene>
<comment type="caution">
    <text evidence="2">The sequence shown here is derived from an EMBL/GenBank/DDBJ whole genome shotgun (WGS) entry which is preliminary data.</text>
</comment>
<feature type="region of interest" description="Disordered" evidence="1">
    <location>
        <begin position="1"/>
        <end position="45"/>
    </location>
</feature>
<evidence type="ECO:0000313" key="3">
    <source>
        <dbReference type="Proteomes" id="UP001215598"/>
    </source>
</evidence>
<sequence>MAMPNSILLLPSSPQVTQRQLGGSISPKPFPSLGHPLSPSRLLPPPDLSSVSRTCDLDLTKLTWTALGLPANGFAHLTRNSALTPPITHPHLHRTNLHAQSCSSVATCSPEEDDLGSSSSRLLACHSPLTHALQNCSCHCHSSRAVECQLPWRLENNRKYTAPSSIVSRAR</sequence>
<evidence type="ECO:0000313" key="2">
    <source>
        <dbReference type="EMBL" id="KAJ7759933.1"/>
    </source>
</evidence>
<proteinExistence type="predicted"/>